<organism evidence="9 10">
    <name type="scientific">Drosophila gunungcola</name>
    <name type="common">fruit fly</name>
    <dbReference type="NCBI Taxonomy" id="103775"/>
    <lineage>
        <taxon>Eukaryota</taxon>
        <taxon>Metazoa</taxon>
        <taxon>Ecdysozoa</taxon>
        <taxon>Arthropoda</taxon>
        <taxon>Hexapoda</taxon>
        <taxon>Insecta</taxon>
        <taxon>Pterygota</taxon>
        <taxon>Neoptera</taxon>
        <taxon>Endopterygota</taxon>
        <taxon>Diptera</taxon>
        <taxon>Brachycera</taxon>
        <taxon>Muscomorpha</taxon>
        <taxon>Ephydroidea</taxon>
        <taxon>Drosophilidae</taxon>
        <taxon>Drosophila</taxon>
        <taxon>Sophophora</taxon>
    </lineage>
</organism>
<evidence type="ECO:0000259" key="8">
    <source>
        <dbReference type="PROSITE" id="PS51084"/>
    </source>
</evidence>
<dbReference type="GO" id="GO:0016787">
    <property type="term" value="F:hydrolase activity"/>
    <property type="evidence" value="ECO:0007669"/>
    <property type="project" value="UniProtKB-KW"/>
</dbReference>
<keyword evidence="10" id="KW-1185">Reference proteome</keyword>
<dbReference type="InterPro" id="IPR011146">
    <property type="entry name" value="HIT-like"/>
</dbReference>
<evidence type="ECO:0000313" key="10">
    <source>
        <dbReference type="Proteomes" id="UP001059596"/>
    </source>
</evidence>
<feature type="domain" description="HIT" evidence="8">
    <location>
        <begin position="7"/>
        <end position="116"/>
    </location>
</feature>
<dbReference type="PANTHER" id="PTHR12486">
    <property type="entry name" value="APRATAXIN-RELATED"/>
    <property type="match status" value="1"/>
</dbReference>
<gene>
    <name evidence="9" type="ORF">M5D96_012175</name>
</gene>
<dbReference type="SUPFAM" id="SSF54197">
    <property type="entry name" value="HIT-like"/>
    <property type="match status" value="1"/>
</dbReference>
<evidence type="ECO:0000256" key="7">
    <source>
        <dbReference type="PROSITE-ProRule" id="PRU00464"/>
    </source>
</evidence>
<evidence type="ECO:0000256" key="4">
    <source>
        <dbReference type="ARBA" id="ARBA00025764"/>
    </source>
</evidence>
<name>A0A9P9YDM7_9MUSC</name>
<evidence type="ECO:0000313" key="9">
    <source>
        <dbReference type="EMBL" id="KAI8035082.1"/>
    </source>
</evidence>
<comment type="caution">
    <text evidence="9">The sequence shown here is derived from an EMBL/GenBank/DDBJ whole genome shotgun (WGS) entry which is preliminary data.</text>
</comment>
<feature type="short sequence motif" description="Histidine triad motif" evidence="7">
    <location>
        <begin position="99"/>
        <end position="103"/>
    </location>
</feature>
<evidence type="ECO:0000256" key="1">
    <source>
        <dbReference type="ARBA" id="ARBA00022741"/>
    </source>
</evidence>
<dbReference type="InterPro" id="IPR036265">
    <property type="entry name" value="HIT-like_sf"/>
</dbReference>
<evidence type="ECO:0000256" key="6">
    <source>
        <dbReference type="ARBA" id="ARBA00042361"/>
    </source>
</evidence>
<protein>
    <recommendedName>
        <fullName evidence="5">Adenosine 5'-monophosphoramidase HINT3</fullName>
    </recommendedName>
    <alternativeName>
        <fullName evidence="6">Histidine triad nucleotide-binding protein 3</fullName>
    </alternativeName>
</protein>
<reference evidence="9" key="1">
    <citation type="journal article" date="2023" name="Genome Biol. Evol.">
        <title>Long-read-based Genome Assembly of Drosophila gunungcola Reveals Fewer Chemosensory Genes in Flower-breeding Species.</title>
        <authorList>
            <person name="Negi A."/>
            <person name="Liao B.Y."/>
            <person name="Yeh S.D."/>
        </authorList>
    </citation>
    <scope>NUCLEOTIDE SEQUENCE</scope>
    <source>
        <strain evidence="9">Sukarami</strain>
    </source>
</reference>
<dbReference type="AlphaFoldDB" id="A0A9P9YDM7"/>
<keyword evidence="2" id="KW-0378">Hydrolase</keyword>
<accession>A0A9P9YDM7</accession>
<comment type="catalytic activity">
    <reaction evidence="3">
        <text>adenosine 5'-phosphoramidate + H2O = NH4(+) + AMP</text>
        <dbReference type="Rhea" id="RHEA:67916"/>
        <dbReference type="ChEBI" id="CHEBI:15377"/>
        <dbReference type="ChEBI" id="CHEBI:28938"/>
        <dbReference type="ChEBI" id="CHEBI:57890"/>
        <dbReference type="ChEBI" id="CHEBI:456215"/>
    </reaction>
</comment>
<dbReference type="Proteomes" id="UP001059596">
    <property type="component" value="Unassembled WGS sequence"/>
</dbReference>
<dbReference type="PANTHER" id="PTHR12486:SF5">
    <property type="entry name" value="ADENOSINE 5'-MONOPHOSPHORAMIDASE HINT3"/>
    <property type="match status" value="1"/>
</dbReference>
<proteinExistence type="inferred from homology"/>
<sequence>MAEDNCIFCNISSGQEPTSVLEVETDEFVIFKDIKPASQHHYLAVTKKHYNSLKVLDKSHDPMVTRMESGLKEFLTSKGISVQDALFGFHLPPFITVNHLHMHAIAPRSEMGFLSRLILDPLFGSKPPTTRDYTFHKRKACSEIGLN</sequence>
<evidence type="ECO:0000256" key="2">
    <source>
        <dbReference type="ARBA" id="ARBA00022801"/>
    </source>
</evidence>
<dbReference type="Pfam" id="PF11969">
    <property type="entry name" value="DcpS_C"/>
    <property type="match status" value="1"/>
</dbReference>
<keyword evidence="1" id="KW-0547">Nucleotide-binding</keyword>
<dbReference type="PROSITE" id="PS51084">
    <property type="entry name" value="HIT_2"/>
    <property type="match status" value="1"/>
</dbReference>
<dbReference type="Gene3D" id="3.30.428.10">
    <property type="entry name" value="HIT-like"/>
    <property type="match status" value="1"/>
</dbReference>
<dbReference type="GO" id="GO:0000166">
    <property type="term" value="F:nucleotide binding"/>
    <property type="evidence" value="ECO:0007669"/>
    <property type="project" value="UniProtKB-KW"/>
</dbReference>
<evidence type="ECO:0000256" key="5">
    <source>
        <dbReference type="ARBA" id="ARBA00039802"/>
    </source>
</evidence>
<evidence type="ECO:0000256" key="3">
    <source>
        <dbReference type="ARBA" id="ARBA00024472"/>
    </source>
</evidence>
<dbReference type="EMBL" id="JAMKOV010000050">
    <property type="protein sequence ID" value="KAI8035082.1"/>
    <property type="molecule type" value="Genomic_DNA"/>
</dbReference>
<comment type="similarity">
    <text evidence="4">Belongs to the HINT family.</text>
</comment>